<evidence type="ECO:0000313" key="2">
    <source>
        <dbReference type="Proteomes" id="UP000704467"/>
    </source>
</evidence>
<proteinExistence type="predicted"/>
<gene>
    <name evidence="1" type="ORF">HED55_00225</name>
</gene>
<sequence>MSGGAIIQWAQLLPAGPHIDARDGRSWAYDHATVIAAFRANSGPLAVDYEHAQDLLAPRERPRPLRAGSSPWKNAMAHYGDISNGQSGPRNSLPRKPIAIFLQASVMTQNAGLRA</sequence>
<dbReference type="Pfam" id="PF10123">
    <property type="entry name" value="Mu-like_Pro"/>
    <property type="match status" value="1"/>
</dbReference>
<protein>
    <submittedName>
        <fullName evidence="1">Uncharacterized protein</fullName>
    </submittedName>
</protein>
<reference evidence="1 2" key="1">
    <citation type="submission" date="2020-03" db="EMBL/GenBank/DDBJ databases">
        <title>Whole genome sequencing of clinical and environmental type strains of Ochrobactrum.</title>
        <authorList>
            <person name="Dharne M."/>
        </authorList>
    </citation>
    <scope>NUCLEOTIDE SEQUENCE [LARGE SCALE GENOMIC DNA]</scope>
    <source>
        <strain evidence="1 2">CIP 109452</strain>
    </source>
</reference>
<dbReference type="EMBL" id="JAAVLN010000001">
    <property type="protein sequence ID" value="NKC02381.1"/>
    <property type="molecule type" value="Genomic_DNA"/>
</dbReference>
<comment type="caution">
    <text evidence="1">The sequence shown here is derived from an EMBL/GenBank/DDBJ whole genome shotgun (WGS) entry which is preliminary data.</text>
</comment>
<dbReference type="Proteomes" id="UP000704467">
    <property type="component" value="Unassembled WGS sequence"/>
</dbReference>
<accession>A0ABX1DJF7</accession>
<evidence type="ECO:0000313" key="1">
    <source>
        <dbReference type="EMBL" id="NKC02381.1"/>
    </source>
</evidence>
<name>A0ABX1DJF7_9HYPH</name>
<organism evidence="1 2">
    <name type="scientific">Brucella haematophila</name>
    <dbReference type="NCBI Taxonomy" id="419474"/>
    <lineage>
        <taxon>Bacteria</taxon>
        <taxon>Pseudomonadati</taxon>
        <taxon>Pseudomonadota</taxon>
        <taxon>Alphaproteobacteria</taxon>
        <taxon>Hyphomicrobiales</taxon>
        <taxon>Brucellaceae</taxon>
        <taxon>Brucella/Ochrobactrum group</taxon>
        <taxon>Brucella</taxon>
    </lineage>
</organism>
<dbReference type="InterPro" id="IPR012106">
    <property type="entry name" value="Phage_Mu_Gp1"/>
</dbReference>
<keyword evidence="2" id="KW-1185">Reference proteome</keyword>